<evidence type="ECO:0000256" key="2">
    <source>
        <dbReference type="ARBA" id="ARBA00023012"/>
    </source>
</evidence>
<evidence type="ECO:0000256" key="4">
    <source>
        <dbReference type="PROSITE-ProRule" id="PRU00169"/>
    </source>
</evidence>
<dbReference type="GO" id="GO:0000976">
    <property type="term" value="F:transcription cis-regulatory region binding"/>
    <property type="evidence" value="ECO:0007669"/>
    <property type="project" value="TreeGrafter"/>
</dbReference>
<name>A0A848G2Q2_9RHOO</name>
<proteinExistence type="predicted"/>
<dbReference type="InterPro" id="IPR039420">
    <property type="entry name" value="WalR-like"/>
</dbReference>
<sequence length="261" mass="29313">MRLALLIGEVQLAEALSGLLQGVGHAIHGFDQEQKLRRALSRESFDLVLADGVLLGDDCASFVQRVRALPGSDLPVMLINCIDDEELLSEVLAAGAEDYISRPLAGRELVGRIGAVLRRRHPDLFRLESELVFGSYRFDLQTRTVWLRGEVIDLTEREFDLGLFLFRNIGRMISRGHIHEMIWQVSRPMESRTIDTHVSRLRRKLALLRGNEFHLSAVYGTGYRLERSRQPWVSELVTISLDEPGDSTSGHHSTGVQACSA</sequence>
<evidence type="ECO:0000256" key="3">
    <source>
        <dbReference type="ARBA" id="ARBA00023125"/>
    </source>
</evidence>
<comment type="caution">
    <text evidence="8">The sequence shown here is derived from an EMBL/GenBank/DDBJ whole genome shotgun (WGS) entry which is preliminary data.</text>
</comment>
<keyword evidence="9" id="KW-1185">Reference proteome</keyword>
<dbReference type="EMBL" id="JABBGA010000004">
    <property type="protein sequence ID" value="NML25564.1"/>
    <property type="molecule type" value="Genomic_DNA"/>
</dbReference>
<protein>
    <submittedName>
        <fullName evidence="8">Response regulator transcription factor</fullName>
    </submittedName>
</protein>
<dbReference type="Pfam" id="PF00486">
    <property type="entry name" value="Trans_reg_C"/>
    <property type="match status" value="1"/>
</dbReference>
<dbReference type="SMART" id="SM00862">
    <property type="entry name" value="Trans_reg_C"/>
    <property type="match status" value="1"/>
</dbReference>
<evidence type="ECO:0000313" key="9">
    <source>
        <dbReference type="Proteomes" id="UP000580043"/>
    </source>
</evidence>
<feature type="DNA-binding region" description="OmpR/PhoB-type" evidence="5">
    <location>
        <begin position="128"/>
        <end position="227"/>
    </location>
</feature>
<dbReference type="GO" id="GO:0000156">
    <property type="term" value="F:phosphorelay response regulator activity"/>
    <property type="evidence" value="ECO:0007669"/>
    <property type="project" value="TreeGrafter"/>
</dbReference>
<dbReference type="SUPFAM" id="SSF46894">
    <property type="entry name" value="C-terminal effector domain of the bipartite response regulators"/>
    <property type="match status" value="1"/>
</dbReference>
<evidence type="ECO:0000259" key="7">
    <source>
        <dbReference type="PROSITE" id="PS51755"/>
    </source>
</evidence>
<dbReference type="InterPro" id="IPR001789">
    <property type="entry name" value="Sig_transdc_resp-reg_receiver"/>
</dbReference>
<dbReference type="GO" id="GO:0006355">
    <property type="term" value="P:regulation of DNA-templated transcription"/>
    <property type="evidence" value="ECO:0007669"/>
    <property type="project" value="InterPro"/>
</dbReference>
<keyword evidence="3 5" id="KW-0238">DNA-binding</keyword>
<keyword evidence="1 4" id="KW-0597">Phosphoprotein</keyword>
<dbReference type="GO" id="GO:0005829">
    <property type="term" value="C:cytosol"/>
    <property type="evidence" value="ECO:0007669"/>
    <property type="project" value="TreeGrafter"/>
</dbReference>
<keyword evidence="2" id="KW-0902">Two-component regulatory system</keyword>
<dbReference type="Gene3D" id="3.40.50.2300">
    <property type="match status" value="1"/>
</dbReference>
<gene>
    <name evidence="8" type="ORF">HHL15_07405</name>
</gene>
<dbReference type="PROSITE" id="PS51755">
    <property type="entry name" value="OMPR_PHOB"/>
    <property type="match status" value="1"/>
</dbReference>
<dbReference type="Pfam" id="PF00072">
    <property type="entry name" value="Response_reg"/>
    <property type="match status" value="1"/>
</dbReference>
<dbReference type="PANTHER" id="PTHR48111:SF40">
    <property type="entry name" value="PHOSPHATE REGULON TRANSCRIPTIONAL REGULATORY PROTEIN PHOB"/>
    <property type="match status" value="1"/>
</dbReference>
<dbReference type="AlphaFoldDB" id="A0A848G2Q2"/>
<dbReference type="GO" id="GO:0032993">
    <property type="term" value="C:protein-DNA complex"/>
    <property type="evidence" value="ECO:0007669"/>
    <property type="project" value="TreeGrafter"/>
</dbReference>
<accession>A0A848G2Q2</accession>
<feature type="modified residue" description="4-aspartylphosphate" evidence="4">
    <location>
        <position position="51"/>
    </location>
</feature>
<dbReference type="InterPro" id="IPR011006">
    <property type="entry name" value="CheY-like_superfamily"/>
</dbReference>
<dbReference type="InterPro" id="IPR036388">
    <property type="entry name" value="WH-like_DNA-bd_sf"/>
</dbReference>
<dbReference type="InterPro" id="IPR001867">
    <property type="entry name" value="OmpR/PhoB-type_DNA-bd"/>
</dbReference>
<evidence type="ECO:0000256" key="5">
    <source>
        <dbReference type="PROSITE-ProRule" id="PRU01091"/>
    </source>
</evidence>
<dbReference type="RefSeq" id="WP_169145189.1">
    <property type="nucleotide sequence ID" value="NZ_JABBGA010000004.1"/>
</dbReference>
<dbReference type="Gene3D" id="1.10.10.10">
    <property type="entry name" value="Winged helix-like DNA-binding domain superfamily/Winged helix DNA-binding domain"/>
    <property type="match status" value="1"/>
</dbReference>
<feature type="domain" description="Response regulatory" evidence="6">
    <location>
        <begin position="2"/>
        <end position="117"/>
    </location>
</feature>
<dbReference type="CDD" id="cd00383">
    <property type="entry name" value="trans_reg_C"/>
    <property type="match status" value="1"/>
</dbReference>
<dbReference type="SUPFAM" id="SSF52172">
    <property type="entry name" value="CheY-like"/>
    <property type="match status" value="1"/>
</dbReference>
<evidence type="ECO:0000313" key="8">
    <source>
        <dbReference type="EMBL" id="NML25564.1"/>
    </source>
</evidence>
<evidence type="ECO:0000259" key="6">
    <source>
        <dbReference type="PROSITE" id="PS50110"/>
    </source>
</evidence>
<evidence type="ECO:0000256" key="1">
    <source>
        <dbReference type="ARBA" id="ARBA00022553"/>
    </source>
</evidence>
<dbReference type="PANTHER" id="PTHR48111">
    <property type="entry name" value="REGULATOR OF RPOS"/>
    <property type="match status" value="1"/>
</dbReference>
<organism evidence="8 9">
    <name type="scientific">Zoogloea dura</name>
    <dbReference type="NCBI Taxonomy" id="2728840"/>
    <lineage>
        <taxon>Bacteria</taxon>
        <taxon>Pseudomonadati</taxon>
        <taxon>Pseudomonadota</taxon>
        <taxon>Betaproteobacteria</taxon>
        <taxon>Rhodocyclales</taxon>
        <taxon>Zoogloeaceae</taxon>
        <taxon>Zoogloea</taxon>
    </lineage>
</organism>
<dbReference type="Proteomes" id="UP000580043">
    <property type="component" value="Unassembled WGS sequence"/>
</dbReference>
<dbReference type="PROSITE" id="PS50110">
    <property type="entry name" value="RESPONSE_REGULATORY"/>
    <property type="match status" value="1"/>
</dbReference>
<feature type="domain" description="OmpR/PhoB-type" evidence="7">
    <location>
        <begin position="128"/>
        <end position="227"/>
    </location>
</feature>
<reference evidence="8 9" key="1">
    <citation type="submission" date="2020-04" db="EMBL/GenBank/DDBJ databases">
        <title>Zoogloea sp. G-4-1-14 isolated from soil.</title>
        <authorList>
            <person name="Dahal R.H."/>
        </authorList>
    </citation>
    <scope>NUCLEOTIDE SEQUENCE [LARGE SCALE GENOMIC DNA]</scope>
    <source>
        <strain evidence="8 9">G-4-1-14</strain>
    </source>
</reference>
<dbReference type="InterPro" id="IPR016032">
    <property type="entry name" value="Sig_transdc_resp-reg_C-effctor"/>
</dbReference>